<protein>
    <submittedName>
        <fullName evidence="4">Transcriptional regulator</fullName>
    </submittedName>
</protein>
<gene>
    <name evidence="4" type="ORF">Pme01_25710</name>
</gene>
<dbReference type="InterPro" id="IPR012074">
    <property type="entry name" value="GAF_ANTAR"/>
</dbReference>
<evidence type="ECO:0000313" key="5">
    <source>
        <dbReference type="Proteomes" id="UP000599074"/>
    </source>
</evidence>
<name>A0A8J3TAX0_9ACTN</name>
<organism evidence="4 5">
    <name type="scientific">Planosporangium mesophilum</name>
    <dbReference type="NCBI Taxonomy" id="689768"/>
    <lineage>
        <taxon>Bacteria</taxon>
        <taxon>Bacillati</taxon>
        <taxon>Actinomycetota</taxon>
        <taxon>Actinomycetes</taxon>
        <taxon>Micromonosporales</taxon>
        <taxon>Micromonosporaceae</taxon>
        <taxon>Planosporangium</taxon>
    </lineage>
</organism>
<proteinExistence type="predicted"/>
<dbReference type="Gene3D" id="1.10.10.10">
    <property type="entry name" value="Winged helix-like DNA-binding domain superfamily/Winged helix DNA-binding domain"/>
    <property type="match status" value="1"/>
</dbReference>
<dbReference type="Gene3D" id="3.30.450.40">
    <property type="match status" value="1"/>
</dbReference>
<feature type="domain" description="ANTAR" evidence="3">
    <location>
        <begin position="172"/>
        <end position="233"/>
    </location>
</feature>
<dbReference type="AlphaFoldDB" id="A0A8J3TAX0"/>
<dbReference type="InterPro" id="IPR036388">
    <property type="entry name" value="WH-like_DNA-bd_sf"/>
</dbReference>
<dbReference type="Pfam" id="PF13185">
    <property type="entry name" value="GAF_2"/>
    <property type="match status" value="1"/>
</dbReference>
<keyword evidence="5" id="KW-1185">Reference proteome</keyword>
<keyword evidence="2" id="KW-0804">Transcription</keyword>
<dbReference type="InterPro" id="IPR003018">
    <property type="entry name" value="GAF"/>
</dbReference>
<keyword evidence="1" id="KW-0805">Transcription regulation</keyword>
<evidence type="ECO:0000256" key="1">
    <source>
        <dbReference type="ARBA" id="ARBA00023015"/>
    </source>
</evidence>
<evidence type="ECO:0000259" key="3">
    <source>
        <dbReference type="PROSITE" id="PS50921"/>
    </source>
</evidence>
<dbReference type="SMART" id="SM01012">
    <property type="entry name" value="ANTAR"/>
    <property type="match status" value="1"/>
</dbReference>
<dbReference type="PIRSF" id="PIRSF036625">
    <property type="entry name" value="GAF_ANTAR"/>
    <property type="match status" value="1"/>
</dbReference>
<sequence length="241" mass="25320">MGNGNGQLHVVEIASLLRELTAGLITSDDLDEALEFLVATTAQAVSGESWCGITLIRAGAPTTQATSSPLTARVDDIQYKVGDGPALTAIRTREMVVADDLANDPRWPQWREAAVDDAIAGVLSMPLDIDDHVIGALNLYVGRPHAFTPDVQLAVMLVAEHAGLLLAAVLDRGRRAGLAADLSEALSSGESVNRAIGIVMAQRGCPAEDALEVLRQASNNLHAPLHEVADRLVAAIGNRSA</sequence>
<accession>A0A8J3TAX0</accession>
<dbReference type="Proteomes" id="UP000599074">
    <property type="component" value="Unassembled WGS sequence"/>
</dbReference>
<dbReference type="InterPro" id="IPR029016">
    <property type="entry name" value="GAF-like_dom_sf"/>
</dbReference>
<dbReference type="SUPFAM" id="SSF55781">
    <property type="entry name" value="GAF domain-like"/>
    <property type="match status" value="1"/>
</dbReference>
<evidence type="ECO:0000313" key="4">
    <source>
        <dbReference type="EMBL" id="GII22974.1"/>
    </source>
</evidence>
<comment type="caution">
    <text evidence="4">The sequence shown here is derived from an EMBL/GenBank/DDBJ whole genome shotgun (WGS) entry which is preliminary data.</text>
</comment>
<dbReference type="GO" id="GO:0003723">
    <property type="term" value="F:RNA binding"/>
    <property type="evidence" value="ECO:0007669"/>
    <property type="project" value="InterPro"/>
</dbReference>
<reference evidence="4" key="1">
    <citation type="submission" date="2021-01" db="EMBL/GenBank/DDBJ databases">
        <title>Whole genome shotgun sequence of Planosporangium mesophilum NBRC 109066.</title>
        <authorList>
            <person name="Komaki H."/>
            <person name="Tamura T."/>
        </authorList>
    </citation>
    <scope>NUCLEOTIDE SEQUENCE</scope>
    <source>
        <strain evidence="4">NBRC 109066</strain>
    </source>
</reference>
<dbReference type="EMBL" id="BOON01000023">
    <property type="protein sequence ID" value="GII22974.1"/>
    <property type="molecule type" value="Genomic_DNA"/>
</dbReference>
<dbReference type="SMART" id="SM00065">
    <property type="entry name" value="GAF"/>
    <property type="match status" value="1"/>
</dbReference>
<dbReference type="PROSITE" id="PS50921">
    <property type="entry name" value="ANTAR"/>
    <property type="match status" value="1"/>
</dbReference>
<evidence type="ECO:0000256" key="2">
    <source>
        <dbReference type="ARBA" id="ARBA00023163"/>
    </source>
</evidence>
<dbReference type="Pfam" id="PF03861">
    <property type="entry name" value="ANTAR"/>
    <property type="match status" value="1"/>
</dbReference>
<dbReference type="InterPro" id="IPR005561">
    <property type="entry name" value="ANTAR"/>
</dbReference>
<dbReference type="RefSeq" id="WP_168115493.1">
    <property type="nucleotide sequence ID" value="NZ_BOON01000023.1"/>
</dbReference>